<dbReference type="RefSeq" id="WP_305162430.1">
    <property type="nucleotide sequence ID" value="NZ_JAUUTP010000040.1"/>
</dbReference>
<evidence type="ECO:0000313" key="6">
    <source>
        <dbReference type="Proteomes" id="UP001178277"/>
    </source>
</evidence>
<dbReference type="Proteomes" id="UP001178277">
    <property type="component" value="Unassembled WGS sequence"/>
</dbReference>
<gene>
    <name evidence="5" type="ORF">Q8G35_24300</name>
</gene>
<comment type="subcellular location">
    <subcellularLocation>
        <location evidence="1">Secreted</location>
    </subcellularLocation>
</comment>
<dbReference type="AlphaFoldDB" id="A0AA90PB77"/>
<dbReference type="EMBL" id="JAUUTP010000040">
    <property type="protein sequence ID" value="MDP1421407.1"/>
    <property type="molecule type" value="Genomic_DNA"/>
</dbReference>
<dbReference type="InterPro" id="IPR051768">
    <property type="entry name" value="Bact_secretion_toxin"/>
</dbReference>
<dbReference type="InterPro" id="IPR041436">
    <property type="entry name" value="RNAse_A_bac"/>
</dbReference>
<dbReference type="GO" id="GO:0005576">
    <property type="term" value="C:extracellular region"/>
    <property type="evidence" value="ECO:0007669"/>
    <property type="project" value="UniProtKB-SubCell"/>
</dbReference>
<accession>A0AA90PB77</accession>
<name>A0AA90PB77_9BACI</name>
<keyword evidence="2" id="KW-0964">Secreted</keyword>
<dbReference type="InterPro" id="IPR027797">
    <property type="entry name" value="PT-TG_dom"/>
</dbReference>
<dbReference type="Pfam" id="PF18431">
    <property type="entry name" value="RNAse_A_bac"/>
    <property type="match status" value="1"/>
</dbReference>
<evidence type="ECO:0000259" key="4">
    <source>
        <dbReference type="PROSITE" id="PS51756"/>
    </source>
</evidence>
<protein>
    <submittedName>
        <fullName evidence="5">T7SS effector LXG polymorphic toxin</fullName>
    </submittedName>
</protein>
<dbReference type="PROSITE" id="PS51756">
    <property type="entry name" value="LXG"/>
    <property type="match status" value="1"/>
</dbReference>
<dbReference type="Pfam" id="PF14449">
    <property type="entry name" value="PT-TG"/>
    <property type="match status" value="1"/>
</dbReference>
<dbReference type="CDD" id="cd20684">
    <property type="entry name" value="CdiA-CT_Yk_RNaseA-like"/>
    <property type="match status" value="1"/>
</dbReference>
<evidence type="ECO:0000313" key="5">
    <source>
        <dbReference type="EMBL" id="MDP1421407.1"/>
    </source>
</evidence>
<organism evidence="5 6">
    <name type="scientific">Peribacillus simplex</name>
    <dbReference type="NCBI Taxonomy" id="1478"/>
    <lineage>
        <taxon>Bacteria</taxon>
        <taxon>Bacillati</taxon>
        <taxon>Bacillota</taxon>
        <taxon>Bacilli</taxon>
        <taxon>Bacillales</taxon>
        <taxon>Bacillaceae</taxon>
        <taxon>Peribacillus</taxon>
    </lineage>
</organism>
<evidence type="ECO:0000256" key="2">
    <source>
        <dbReference type="ARBA" id="ARBA00022525"/>
    </source>
</evidence>
<reference evidence="5" key="1">
    <citation type="submission" date="2023-07" db="EMBL/GenBank/DDBJ databases">
        <title>Murine gut Bacillus species.</title>
        <authorList>
            <person name="Gutman E."/>
            <person name="Hashuel R."/>
            <person name="Litvak Y."/>
        </authorList>
    </citation>
    <scope>NUCLEOTIDE SEQUENCE</scope>
    <source>
        <strain evidence="5">RU283</strain>
    </source>
</reference>
<dbReference type="Pfam" id="PF04740">
    <property type="entry name" value="LXG"/>
    <property type="match status" value="1"/>
</dbReference>
<sequence length="646" mass="70616">MKIYEAETLMAATKSRAKQYEELKKEVAALKKEFQGIVGLDNEFQGAGAAAIKSFYEAQIEVADAWMELFTTQISFLEGIPASLEEADLSGNTVVEVPFLDGEVSTGINQAKSLVEEQASDLQRILNSIDDILPLDMFDQKDFNEKITLAGQRLDDTVTKVENVDRQLVEEYDVSVGQENVAVGLFRALLDATKQDGNISPMTFNQLAFKSSDVYQVKDEVAGQMKDYQTFKKQQDEARKIEQEMEDLENRPWYEKAWDTTKTFTGEFTGYYDSIRASTGVDPVTGRKLSDAERIAAGAMAAAGFIPVVGWAGRAIKGGSAIYKTAKGLNAADHALDAYKTTKGFSLLQKTEYGIYGLLAANGLGEAATGKDMFGNQLTEEQRQNGLLMALGIGGVAGAAKVADKVASGSKFVPYSKEFAQKQVQKVQAAITDIARSGKTTLKNIGEELGKKEIPKRISMEQVSLAGGPTLRQVMMEKQTIKEAYQKFAVKDSKVEGVLGENISKGVDNVKPGDKSSLAPGGGLAVHESRGGHLIERHVGKTDEELLERIRNNPRITGSSTFIDRPTAEKVAYTVLNNPKNIEKIQKWLSDPNSRPTLPLRYKGDGEIIGRSVSRNSKVVENVTNAKIVLKKDSNGNFILTGYPEK</sequence>
<dbReference type="PANTHER" id="PTHR34976:SF2">
    <property type="entry name" value="TYPE VII SECRETION SYSTEM PROTEIN ESSD"/>
    <property type="match status" value="1"/>
</dbReference>
<proteinExistence type="inferred from homology"/>
<evidence type="ECO:0000256" key="1">
    <source>
        <dbReference type="ARBA" id="ARBA00004613"/>
    </source>
</evidence>
<comment type="similarity">
    <text evidence="3">In the N-terminal section; belongs to the LXG family.</text>
</comment>
<comment type="caution">
    <text evidence="5">The sequence shown here is derived from an EMBL/GenBank/DDBJ whole genome shotgun (WGS) entry which is preliminary data.</text>
</comment>
<evidence type="ECO:0000256" key="3">
    <source>
        <dbReference type="ARBA" id="ARBA00034117"/>
    </source>
</evidence>
<dbReference type="InterPro" id="IPR006829">
    <property type="entry name" value="LXG_dom"/>
</dbReference>
<feature type="domain" description="LXG" evidence="4">
    <location>
        <begin position="1"/>
        <end position="235"/>
    </location>
</feature>
<dbReference type="PANTHER" id="PTHR34976">
    <property type="entry name" value="RIBONUCLEASE YQCG-RELATED"/>
    <property type="match status" value="1"/>
</dbReference>